<dbReference type="Proteomes" id="UP000266287">
    <property type="component" value="Unassembled WGS sequence"/>
</dbReference>
<dbReference type="EMBL" id="NDHY01000003">
    <property type="protein sequence ID" value="RII00579.1"/>
    <property type="molecule type" value="Genomic_DNA"/>
</dbReference>
<comment type="caution">
    <text evidence="2">The sequence shown here is derived from an EMBL/GenBank/DDBJ whole genome shotgun (WGS) entry which is preliminary data.</text>
</comment>
<gene>
    <name evidence="2" type="ORF">B9J77_02315</name>
</gene>
<evidence type="ECO:0000313" key="3">
    <source>
        <dbReference type="Proteomes" id="UP000266287"/>
    </source>
</evidence>
<reference evidence="2 3" key="1">
    <citation type="submission" date="2018-08" db="EMBL/GenBank/DDBJ databases">
        <title>Draft genome of candidate division NPL-UPA2 bacterium Unc8 that adapted to ultra-basic serpentinizing groundwater.</title>
        <authorList>
            <person name="Ishii S."/>
            <person name="Suzuki S."/>
            <person name="Nealson K.H."/>
        </authorList>
    </citation>
    <scope>NUCLEOTIDE SEQUENCE [LARGE SCALE GENOMIC DNA]</scope>
    <source>
        <strain evidence="2">Unc8</strain>
    </source>
</reference>
<organism evidence="2 3">
    <name type="scientific">candidate division NPL-UPA2 bacterium Unc8</name>
    <dbReference type="NCBI Taxonomy" id="1980939"/>
    <lineage>
        <taxon>Bacteria</taxon>
    </lineage>
</organism>
<dbReference type="CDD" id="cd07983">
    <property type="entry name" value="LPLAT_DUF374-like"/>
    <property type="match status" value="1"/>
</dbReference>
<dbReference type="Pfam" id="PF04028">
    <property type="entry name" value="DUF374"/>
    <property type="match status" value="1"/>
</dbReference>
<protein>
    <submittedName>
        <fullName evidence="2">DUF374 domain-containing protein</fullName>
    </submittedName>
</protein>
<accession>A0A399FYT6</accession>
<dbReference type="SUPFAM" id="SSF69593">
    <property type="entry name" value="Glycerol-3-phosphate (1)-acyltransferase"/>
    <property type="match status" value="1"/>
</dbReference>
<sequence>MAVLMKNIILKLISFLGWLIIFLIGKTVRIKIIGKENLNALKGEKKNAIYAFWHNRLFLLTYIFRYRHIQVLISSSRDGDYIAAVASRFGAETIRGSTTRGGKGAILGITEKLKSGYDGVVVPDGPQGPKYIAQPGIVHIAKRTGLPIVPVAYGAERKKVLGSWDALLIPYPFSRVVLIYGAPVKVPRETAGKSLESKRQELEKTLMAITQRADDYF</sequence>
<evidence type="ECO:0000313" key="2">
    <source>
        <dbReference type="EMBL" id="RII00579.1"/>
    </source>
</evidence>
<name>A0A399FYT6_UNCN2</name>
<proteinExistence type="predicted"/>
<evidence type="ECO:0000259" key="1">
    <source>
        <dbReference type="Pfam" id="PF04028"/>
    </source>
</evidence>
<feature type="domain" description="DUF374" evidence="1">
    <location>
        <begin position="63"/>
        <end position="129"/>
    </location>
</feature>
<dbReference type="AlphaFoldDB" id="A0A399FYT6"/>
<dbReference type="InterPro" id="IPR007172">
    <property type="entry name" value="DUF374"/>
</dbReference>